<organism evidence="2 3">
    <name type="scientific">Aeromicrobium endophyticum</name>
    <dbReference type="NCBI Taxonomy" id="2292704"/>
    <lineage>
        <taxon>Bacteria</taxon>
        <taxon>Bacillati</taxon>
        <taxon>Actinomycetota</taxon>
        <taxon>Actinomycetes</taxon>
        <taxon>Propionibacteriales</taxon>
        <taxon>Nocardioidaceae</taxon>
        <taxon>Aeromicrobium</taxon>
    </lineage>
</organism>
<reference evidence="2 3" key="1">
    <citation type="submission" date="2018-08" db="EMBL/GenBank/DDBJ databases">
        <title>Aeromicrobium sp. M2KJ-4, whole genome shotgun sequence.</title>
        <authorList>
            <person name="Tuo L."/>
        </authorList>
    </citation>
    <scope>NUCLEOTIDE SEQUENCE [LARGE SCALE GENOMIC DNA]</scope>
    <source>
        <strain evidence="2 3">M2KJ-4</strain>
    </source>
</reference>
<evidence type="ECO:0000313" key="2">
    <source>
        <dbReference type="EMBL" id="REK69828.1"/>
    </source>
</evidence>
<evidence type="ECO:0000256" key="1">
    <source>
        <dbReference type="SAM" id="MobiDB-lite"/>
    </source>
</evidence>
<comment type="caution">
    <text evidence="2">The sequence shown here is derived from an EMBL/GenBank/DDBJ whole genome shotgun (WGS) entry which is preliminary data.</text>
</comment>
<evidence type="ECO:0000313" key="3">
    <source>
        <dbReference type="Proteomes" id="UP000265581"/>
    </source>
</evidence>
<sequence length="84" mass="8397">MVEGVHMLVERTLAAPDHRVFVEGRRSDVIHATAAQGQALGAIGGRRAAGGTLGGVPSAASRPGSDAPTADISGSAVGRTRGPR</sequence>
<keyword evidence="3" id="KW-1185">Reference proteome</keyword>
<accession>A0A371P2J9</accession>
<dbReference type="AlphaFoldDB" id="A0A371P2J9"/>
<proteinExistence type="predicted"/>
<protein>
    <submittedName>
        <fullName evidence="2">Uncharacterized protein</fullName>
    </submittedName>
</protein>
<name>A0A371P2J9_9ACTN</name>
<dbReference type="Proteomes" id="UP000265581">
    <property type="component" value="Unassembled WGS sequence"/>
</dbReference>
<dbReference type="EMBL" id="QUBR01000002">
    <property type="protein sequence ID" value="REK69828.1"/>
    <property type="molecule type" value="Genomic_DNA"/>
</dbReference>
<gene>
    <name evidence="2" type="ORF">DX116_11570</name>
</gene>
<feature type="region of interest" description="Disordered" evidence="1">
    <location>
        <begin position="47"/>
        <end position="84"/>
    </location>
</feature>